<dbReference type="STRING" id="1742972.COMA1_70023"/>
<sequence length="137" mass="15716">MKTKVFCLLSMVMVLACSPLRALGEISESQAIELANKEVEKYYINPAQWHIRAEKDRREWQATREAWEHWVATVARGGVAVYNARIAKIENAIKGREVWFVTYKRIIPPGQVPHHSEAIVFLDAQTGQILDVKNQEE</sequence>
<dbReference type="RefSeq" id="WP_141654420.1">
    <property type="nucleotide sequence ID" value="NZ_CZQA01000013.1"/>
</dbReference>
<organism evidence="2 3">
    <name type="scientific">Candidatus Nitrospira nitrosa</name>
    <dbReference type="NCBI Taxonomy" id="1742972"/>
    <lineage>
        <taxon>Bacteria</taxon>
        <taxon>Pseudomonadati</taxon>
        <taxon>Nitrospirota</taxon>
        <taxon>Nitrospiria</taxon>
        <taxon>Nitrospirales</taxon>
        <taxon>Nitrospiraceae</taxon>
        <taxon>Nitrospira</taxon>
    </lineage>
</organism>
<gene>
    <name evidence="2" type="ORF">COMA1_70023</name>
</gene>
<evidence type="ECO:0000313" key="3">
    <source>
        <dbReference type="Proteomes" id="UP000199032"/>
    </source>
</evidence>
<protein>
    <recommendedName>
        <fullName evidence="4">PepSY domain-containing protein</fullName>
    </recommendedName>
</protein>
<feature type="signal peptide" evidence="1">
    <location>
        <begin position="1"/>
        <end position="22"/>
    </location>
</feature>
<keyword evidence="3" id="KW-1185">Reference proteome</keyword>
<proteinExistence type="predicted"/>
<dbReference type="AlphaFoldDB" id="A0A0S4LVQ8"/>
<dbReference type="PROSITE" id="PS51257">
    <property type="entry name" value="PROKAR_LIPOPROTEIN"/>
    <property type="match status" value="1"/>
</dbReference>
<evidence type="ECO:0000256" key="1">
    <source>
        <dbReference type="SAM" id="SignalP"/>
    </source>
</evidence>
<evidence type="ECO:0008006" key="4">
    <source>
        <dbReference type="Google" id="ProtNLM"/>
    </source>
</evidence>
<reference evidence="2 3" key="1">
    <citation type="submission" date="2015-10" db="EMBL/GenBank/DDBJ databases">
        <authorList>
            <person name="Gilbert D.G."/>
        </authorList>
    </citation>
    <scope>NUCLEOTIDE SEQUENCE [LARGE SCALE GENOMIC DNA]</scope>
    <source>
        <strain evidence="2">COMA1</strain>
    </source>
</reference>
<name>A0A0S4LVQ8_9BACT</name>
<feature type="chain" id="PRO_5006624294" description="PepSY domain-containing protein" evidence="1">
    <location>
        <begin position="23"/>
        <end position="137"/>
    </location>
</feature>
<evidence type="ECO:0000313" key="2">
    <source>
        <dbReference type="EMBL" id="CUS39090.1"/>
    </source>
</evidence>
<keyword evidence="1" id="KW-0732">Signal</keyword>
<dbReference type="EMBL" id="CZQA01000013">
    <property type="protein sequence ID" value="CUS39090.1"/>
    <property type="molecule type" value="Genomic_DNA"/>
</dbReference>
<accession>A0A0S4LVQ8</accession>
<dbReference type="Proteomes" id="UP000199032">
    <property type="component" value="Unassembled WGS sequence"/>
</dbReference>